<dbReference type="GO" id="GO:0071933">
    <property type="term" value="F:Arp2/3 complex binding"/>
    <property type="evidence" value="ECO:0007669"/>
    <property type="project" value="TreeGrafter"/>
</dbReference>
<dbReference type="PANTHER" id="PTHR23330">
    <property type="entry name" value="P300 TRANSCRIPTIONAL COFACTOR JMY-RELATED"/>
    <property type="match status" value="1"/>
</dbReference>
<evidence type="ECO:0000256" key="1">
    <source>
        <dbReference type="ARBA" id="ARBA00023054"/>
    </source>
</evidence>
<dbReference type="Proteomes" id="UP000700334">
    <property type="component" value="Unassembled WGS sequence"/>
</dbReference>
<protein>
    <submittedName>
        <fullName evidence="3">Putative WASP homolog-associated protein with actin, membranes and microtubules-like protein 1</fullName>
    </submittedName>
</protein>
<dbReference type="GO" id="GO:0034314">
    <property type="term" value="P:Arp2/3 complex-mediated actin nucleation"/>
    <property type="evidence" value="ECO:0007669"/>
    <property type="project" value="TreeGrafter"/>
</dbReference>
<dbReference type="AlphaFoldDB" id="A0A8J6DNT9"/>
<gene>
    <name evidence="3" type="ORF">J0S82_016116</name>
</gene>
<accession>A0A8J6DNT9</accession>
<dbReference type="Pfam" id="PF15871">
    <property type="entry name" value="JMY"/>
    <property type="match status" value="1"/>
</dbReference>
<evidence type="ECO:0000313" key="4">
    <source>
        <dbReference type="Proteomes" id="UP000700334"/>
    </source>
</evidence>
<dbReference type="EMBL" id="JAGFMF010011680">
    <property type="protein sequence ID" value="KAG8516382.1"/>
    <property type="molecule type" value="Genomic_DNA"/>
</dbReference>
<keyword evidence="4" id="KW-1185">Reference proteome</keyword>
<organism evidence="3 4">
    <name type="scientific">Galemys pyrenaicus</name>
    <name type="common">Iberian desman</name>
    <name type="synonym">Pyrenean desman</name>
    <dbReference type="NCBI Taxonomy" id="202257"/>
    <lineage>
        <taxon>Eukaryota</taxon>
        <taxon>Metazoa</taxon>
        <taxon>Chordata</taxon>
        <taxon>Craniata</taxon>
        <taxon>Vertebrata</taxon>
        <taxon>Euteleostomi</taxon>
        <taxon>Mammalia</taxon>
        <taxon>Eutheria</taxon>
        <taxon>Laurasiatheria</taxon>
        <taxon>Eulipotyphla</taxon>
        <taxon>Talpidae</taxon>
        <taxon>Galemys</taxon>
    </lineage>
</organism>
<dbReference type="InterPro" id="IPR031738">
    <property type="entry name" value="JMY/WHAMM"/>
</dbReference>
<dbReference type="GO" id="GO:0033116">
    <property type="term" value="C:endoplasmic reticulum-Golgi intermediate compartment membrane"/>
    <property type="evidence" value="ECO:0007669"/>
    <property type="project" value="TreeGrafter"/>
</dbReference>
<comment type="caution">
    <text evidence="3">The sequence shown here is derived from an EMBL/GenBank/DDBJ whole genome shotgun (WGS) entry which is preliminary data.</text>
</comment>
<evidence type="ECO:0000259" key="2">
    <source>
        <dbReference type="Pfam" id="PF15871"/>
    </source>
</evidence>
<feature type="domain" description="JMY/WHAMM middle" evidence="2">
    <location>
        <begin position="1"/>
        <end position="57"/>
    </location>
</feature>
<name>A0A8J6DNT9_GALPY</name>
<reference evidence="3" key="1">
    <citation type="journal article" date="2021" name="Evol. Appl.">
        <title>The genome of the Pyrenean desman and the effects of bottlenecks and inbreeding on the genomic landscape of an endangered species.</title>
        <authorList>
            <person name="Escoda L."/>
            <person name="Castresana J."/>
        </authorList>
    </citation>
    <scope>NUCLEOTIDE SEQUENCE</scope>
    <source>
        <strain evidence="3">IBE-C5619</strain>
    </source>
</reference>
<keyword evidence="1" id="KW-0175">Coiled coil</keyword>
<sequence length="372" mass="40010">MQKQMEQDEKRFGQAAWATAAPRLEKLRQMLAQETLQLLRARELCLGQRRAALQGQVSWGGGSCAWPFSPGGESSEPESRPQLPPTEVLLTFWAPDSDRVACRAALTAARGCRRPGLPPTIPAGLGKATPVVEAADSQPRCFHDLTVSPVWGQVSRGSFASPNEAEASSPIALLYAVPSKKQKFVRTLLTFALRALTVNALIHLFSWKQGGRPPSAGEKHGCRGRPGSAVLRSPAGALRGEARDAEVRRSVAGRVAGVRREAHERRGLQSGARTARRLAQGTERVADLLLASCLLPVPRRRLDPALLSPPDHVLILQTGRADAPCSPWGRRGAGSRRSFACPVPVRNARALNTKLTSSSGPGTERPFCASEC</sequence>
<dbReference type="GO" id="GO:0006888">
    <property type="term" value="P:endoplasmic reticulum to Golgi vesicle-mediated transport"/>
    <property type="evidence" value="ECO:0007669"/>
    <property type="project" value="TreeGrafter"/>
</dbReference>
<dbReference type="OrthoDB" id="6284683at2759"/>
<evidence type="ECO:0000313" key="3">
    <source>
        <dbReference type="EMBL" id="KAG8516382.1"/>
    </source>
</evidence>
<dbReference type="PANTHER" id="PTHR23330:SF6">
    <property type="entry name" value="WASP HOMOLOG-ASSOCIATED PROTEIN WITH ACTIN, MEMBRANES AND MICROTUBULES"/>
    <property type="match status" value="1"/>
</dbReference>
<proteinExistence type="predicted"/>